<dbReference type="AlphaFoldDB" id="A0A6J4HSE5"/>
<organism evidence="2">
    <name type="scientific">uncultured Cytophagales bacterium</name>
    <dbReference type="NCBI Taxonomy" id="158755"/>
    <lineage>
        <taxon>Bacteria</taxon>
        <taxon>Pseudomonadati</taxon>
        <taxon>Bacteroidota</taxon>
        <taxon>Sphingobacteriia</taxon>
        <taxon>Sphingobacteriales</taxon>
        <taxon>environmental samples</taxon>
    </lineage>
</organism>
<evidence type="ECO:0000259" key="1">
    <source>
        <dbReference type="Pfam" id="PF13358"/>
    </source>
</evidence>
<dbReference type="Gene3D" id="3.30.420.10">
    <property type="entry name" value="Ribonuclease H-like superfamily/Ribonuclease H"/>
    <property type="match status" value="1"/>
</dbReference>
<dbReference type="InterPro" id="IPR038717">
    <property type="entry name" value="Tc1-like_DDE_dom"/>
</dbReference>
<sequence length="205" mass="23656">MEQVLDVYAKEYDPLHPVVCGDESPYQLVSETRTSFTDSKGVVHIDYEYEREGVAQLYMMVEPLGGYRQVLVEPAHNSHTYARVIAHLAENIYPNAHHITLVEDNASTHKLAALYELFPPERARSIVERITLVRTPAHGSWLNVAECELSVLKRQGIAPRVGSIEQLRQQVQAWYEQRNKKESKVDWQFKTKQARIKLKRLYPSL</sequence>
<dbReference type="GO" id="GO:0003676">
    <property type="term" value="F:nucleic acid binding"/>
    <property type="evidence" value="ECO:0007669"/>
    <property type="project" value="InterPro"/>
</dbReference>
<evidence type="ECO:0000313" key="2">
    <source>
        <dbReference type="EMBL" id="CAA9231497.1"/>
    </source>
</evidence>
<dbReference type="NCBIfam" id="NF033545">
    <property type="entry name" value="transpos_IS630"/>
    <property type="match status" value="1"/>
</dbReference>
<name>A0A6J4HSE5_9SPHI</name>
<protein>
    <submittedName>
        <fullName evidence="2">Transposase</fullName>
    </submittedName>
</protein>
<accession>A0A6J4HSE5</accession>
<proteinExistence type="predicted"/>
<dbReference type="Pfam" id="PF13358">
    <property type="entry name" value="DDE_3"/>
    <property type="match status" value="1"/>
</dbReference>
<dbReference type="InterPro" id="IPR047655">
    <property type="entry name" value="Transpos_IS630-like"/>
</dbReference>
<dbReference type="InterPro" id="IPR036397">
    <property type="entry name" value="RNaseH_sf"/>
</dbReference>
<feature type="domain" description="Tc1-like transposase DDE" evidence="1">
    <location>
        <begin position="17"/>
        <end position="168"/>
    </location>
</feature>
<reference evidence="2" key="1">
    <citation type="submission" date="2020-02" db="EMBL/GenBank/DDBJ databases">
        <authorList>
            <person name="Meier V. D."/>
        </authorList>
    </citation>
    <scope>NUCLEOTIDE SEQUENCE</scope>
    <source>
        <strain evidence="2">AVDCRST_MAG56</strain>
    </source>
</reference>
<gene>
    <name evidence="2" type="ORF">AVDCRST_MAG56-1148</name>
</gene>
<dbReference type="EMBL" id="CADCTQ010000090">
    <property type="protein sequence ID" value="CAA9231497.1"/>
    <property type="molecule type" value="Genomic_DNA"/>
</dbReference>